<name>A0A1I7YU68_9BILA</name>
<reference evidence="2" key="1">
    <citation type="submission" date="2016-11" db="UniProtKB">
        <authorList>
            <consortium name="WormBaseParasite"/>
        </authorList>
    </citation>
    <scope>IDENTIFICATION</scope>
</reference>
<organism evidence="1 2">
    <name type="scientific">Steinernema glaseri</name>
    <dbReference type="NCBI Taxonomy" id="37863"/>
    <lineage>
        <taxon>Eukaryota</taxon>
        <taxon>Metazoa</taxon>
        <taxon>Ecdysozoa</taxon>
        <taxon>Nematoda</taxon>
        <taxon>Chromadorea</taxon>
        <taxon>Rhabditida</taxon>
        <taxon>Tylenchina</taxon>
        <taxon>Panagrolaimomorpha</taxon>
        <taxon>Strongyloidoidea</taxon>
        <taxon>Steinernematidae</taxon>
        <taxon>Steinernema</taxon>
    </lineage>
</organism>
<protein>
    <submittedName>
        <fullName evidence="2">DUF2846 domain-containing protein</fullName>
    </submittedName>
</protein>
<dbReference type="AlphaFoldDB" id="A0A1I7YU68"/>
<keyword evidence="1" id="KW-1185">Reference proteome</keyword>
<dbReference type="Proteomes" id="UP000095287">
    <property type="component" value="Unplaced"/>
</dbReference>
<evidence type="ECO:0000313" key="2">
    <source>
        <dbReference type="WBParaSite" id="L893_g19739.t1"/>
    </source>
</evidence>
<dbReference type="WBParaSite" id="L893_g19739.t1">
    <property type="protein sequence ID" value="L893_g19739.t1"/>
    <property type="gene ID" value="L893_g19739"/>
</dbReference>
<proteinExistence type="predicted"/>
<sequence>MIIAPNGSINYEIAEKTFLYSHTTVIRYGNGTCVTIALKGIFLAELNSTKPFETVNSFLPQTVTVLR</sequence>
<evidence type="ECO:0000313" key="1">
    <source>
        <dbReference type="Proteomes" id="UP000095287"/>
    </source>
</evidence>
<accession>A0A1I7YU68</accession>